<feature type="region of interest" description="Disordered" evidence="1">
    <location>
        <begin position="153"/>
        <end position="213"/>
    </location>
</feature>
<comment type="caution">
    <text evidence="2">The sequence shown here is derived from an EMBL/GenBank/DDBJ whole genome shotgun (WGS) entry which is preliminary data.</text>
</comment>
<feature type="region of interest" description="Disordered" evidence="1">
    <location>
        <begin position="1"/>
        <end position="98"/>
    </location>
</feature>
<evidence type="ECO:0000256" key="1">
    <source>
        <dbReference type="SAM" id="MobiDB-lite"/>
    </source>
</evidence>
<feature type="compositionally biased region" description="Basic and acidic residues" evidence="1">
    <location>
        <begin position="89"/>
        <end position="98"/>
    </location>
</feature>
<organism evidence="2 3">
    <name type="scientific">Diplocarpon rosae</name>
    <dbReference type="NCBI Taxonomy" id="946125"/>
    <lineage>
        <taxon>Eukaryota</taxon>
        <taxon>Fungi</taxon>
        <taxon>Dikarya</taxon>
        <taxon>Ascomycota</taxon>
        <taxon>Pezizomycotina</taxon>
        <taxon>Leotiomycetes</taxon>
        <taxon>Helotiales</taxon>
        <taxon>Drepanopezizaceae</taxon>
        <taxon>Diplocarpon</taxon>
    </lineage>
</organism>
<dbReference type="Pfam" id="PF17242">
    <property type="entry name" value="DUF5315"/>
    <property type="match status" value="1"/>
</dbReference>
<dbReference type="AlphaFoldDB" id="A0AAD9SX39"/>
<evidence type="ECO:0000313" key="2">
    <source>
        <dbReference type="EMBL" id="KAK2625121.1"/>
    </source>
</evidence>
<dbReference type="EMBL" id="JAUBYV010000008">
    <property type="protein sequence ID" value="KAK2625121.1"/>
    <property type="molecule type" value="Genomic_DNA"/>
</dbReference>
<protein>
    <submittedName>
        <fullName evidence="2">Uncharacterized protein</fullName>
    </submittedName>
</protein>
<keyword evidence="3" id="KW-1185">Reference proteome</keyword>
<name>A0AAD9SX39_9HELO</name>
<proteinExistence type="predicted"/>
<evidence type="ECO:0000313" key="3">
    <source>
        <dbReference type="Proteomes" id="UP001285354"/>
    </source>
</evidence>
<reference evidence="2" key="1">
    <citation type="submission" date="2023-06" db="EMBL/GenBank/DDBJ databases">
        <title>Draft genome of Marssonina rosae.</title>
        <authorList>
            <person name="Cheng Q."/>
        </authorList>
    </citation>
    <scope>NUCLEOTIDE SEQUENCE</scope>
    <source>
        <strain evidence="2">R4</strain>
    </source>
</reference>
<gene>
    <name evidence="2" type="ORF">QTJ16_005490</name>
</gene>
<sequence>MSQSPKTKGKQLREPPPALFLGPPSQNASHGSLPGVTAVPPNSSSLNASRVPLPRQRSQRMTGRGNLDGPQDAAVGSALPRVAPPRQQQDAEVKKQADRTDALWAEMQNTLEEVELNAVSGTHVFGAEHSKALEELRAAQIELAQAWVRSEADEAIETADKGSKPLGGKGLASGSEARSALDTVGSTVPSASGRPGSSGIAAGTARSMGSHMEEETEADILLARKRREANDRYFQRVNDGVLEVVAKLEHVASAMKAVERESRDIWGENDSARTSLRE</sequence>
<dbReference type="Proteomes" id="UP001285354">
    <property type="component" value="Unassembled WGS sequence"/>
</dbReference>
<accession>A0AAD9SX39</accession>